<feature type="compositionally biased region" description="Low complexity" evidence="1">
    <location>
        <begin position="483"/>
        <end position="493"/>
    </location>
</feature>
<dbReference type="Proteomes" id="UP001151760">
    <property type="component" value="Unassembled WGS sequence"/>
</dbReference>
<sequence>MLMHKARSKTVIGLGPQKKLIFLSNVHGNPQMDLQEKGEIDSGCSRHMTGNMFYETMKEDYGRLDVTVPGKGLHYATIVTARSTNSLNSKTSPDEWIQTFKSDEKEGMIRSKKRDSEIIDQEKDDNVNSTNNVNAASTNEVNVVGRKTSIELPDDPNMPELEDIVLFRYEAKMLCRVEPKKVIQALQDPSWIEAMQDELLQFKLQKIGFAQGYTQEEGIDYEEVFAPVARIEAIRLFLAYASFKDFVVYQMDVKSVLSYGKIEKRKSMFVNHQDLKIQTSMTESTPKSMIGSLMYLTSSRPDIMFAVCACARYQVNPKVSHLHAVKRILGNAKKQIVVANSTTEAEYVAATILLLKKALNELKQAPRSWCDMLSSFLISQDFSKAQEEIGECLANPTDPHHTPIIIQPSTSQPQKKQKPRKPKRKDTEVPQPGGLIDNVADEAVYEEIDDSLERAATTTTSLDAEQDRGNTNKTQSKATLNELSSLGTSSGSGPRRQETMGDTISQTGFENVSKTSNDSLLTGVNTPQSDEDRLKLNELMEFCIKLQQRVLDLENTKTAQAQEITSLKLRVKKLEKKGGSIPHKLKRLYKVGRSARVISSDEASLGDQEDASKQGRKINDIDKDVEITLVDETQGRYGDDLMFDTGVLDDEEVFAGHDMAEKEINVAKKEVSTADPVTTAGEVVSTAKLKSARPKTKWLVMQEPSESITTTKTPITSAKDNGKDIMVEEPFKMKKKDQVLFDEQEAIRLQAQFDEEERIAREKEMPMLP</sequence>
<evidence type="ECO:0000313" key="4">
    <source>
        <dbReference type="Proteomes" id="UP001151760"/>
    </source>
</evidence>
<reference evidence="3" key="1">
    <citation type="journal article" date="2022" name="Int. J. Mol. Sci.">
        <title>Draft Genome of Tanacetum Coccineum: Genomic Comparison of Closely Related Tanacetum-Family Plants.</title>
        <authorList>
            <person name="Yamashiro T."/>
            <person name="Shiraishi A."/>
            <person name="Nakayama K."/>
            <person name="Satake H."/>
        </authorList>
    </citation>
    <scope>NUCLEOTIDE SEQUENCE</scope>
</reference>
<accession>A0ABQ4WPM7</accession>
<feature type="compositionally biased region" description="Polar residues" evidence="1">
    <location>
        <begin position="500"/>
        <end position="528"/>
    </location>
</feature>
<comment type="caution">
    <text evidence="3">The sequence shown here is derived from an EMBL/GenBank/DDBJ whole genome shotgun (WGS) entry which is preliminary data.</text>
</comment>
<dbReference type="PANTHER" id="PTHR11439:SF495">
    <property type="entry name" value="REVERSE TRANSCRIPTASE, RNA-DEPENDENT DNA POLYMERASE-RELATED"/>
    <property type="match status" value="1"/>
</dbReference>
<evidence type="ECO:0000259" key="2">
    <source>
        <dbReference type="Pfam" id="PF07727"/>
    </source>
</evidence>
<feature type="region of interest" description="Disordered" evidence="1">
    <location>
        <begin position="704"/>
        <end position="723"/>
    </location>
</feature>
<organism evidence="3 4">
    <name type="scientific">Tanacetum coccineum</name>
    <dbReference type="NCBI Taxonomy" id="301880"/>
    <lineage>
        <taxon>Eukaryota</taxon>
        <taxon>Viridiplantae</taxon>
        <taxon>Streptophyta</taxon>
        <taxon>Embryophyta</taxon>
        <taxon>Tracheophyta</taxon>
        <taxon>Spermatophyta</taxon>
        <taxon>Magnoliopsida</taxon>
        <taxon>eudicotyledons</taxon>
        <taxon>Gunneridae</taxon>
        <taxon>Pentapetalae</taxon>
        <taxon>asterids</taxon>
        <taxon>campanulids</taxon>
        <taxon>Asterales</taxon>
        <taxon>Asteraceae</taxon>
        <taxon>Asteroideae</taxon>
        <taxon>Anthemideae</taxon>
        <taxon>Anthemidinae</taxon>
        <taxon>Tanacetum</taxon>
    </lineage>
</organism>
<reference evidence="3" key="2">
    <citation type="submission" date="2022-01" db="EMBL/GenBank/DDBJ databases">
        <authorList>
            <person name="Yamashiro T."/>
            <person name="Shiraishi A."/>
            <person name="Satake H."/>
            <person name="Nakayama K."/>
        </authorList>
    </citation>
    <scope>NUCLEOTIDE SEQUENCE</scope>
</reference>
<dbReference type="EMBL" id="BQNB010008828">
    <property type="protein sequence ID" value="GJS54844.1"/>
    <property type="molecule type" value="Genomic_DNA"/>
</dbReference>
<feature type="domain" description="Reverse transcriptase Ty1/copia-type" evidence="2">
    <location>
        <begin position="198"/>
        <end position="270"/>
    </location>
</feature>
<feature type="compositionally biased region" description="Basic residues" evidence="1">
    <location>
        <begin position="415"/>
        <end position="424"/>
    </location>
</feature>
<feature type="region of interest" description="Disordered" evidence="1">
    <location>
        <begin position="459"/>
        <end position="529"/>
    </location>
</feature>
<evidence type="ECO:0000313" key="3">
    <source>
        <dbReference type="EMBL" id="GJS54844.1"/>
    </source>
</evidence>
<dbReference type="PANTHER" id="PTHR11439">
    <property type="entry name" value="GAG-POL-RELATED RETROTRANSPOSON"/>
    <property type="match status" value="1"/>
</dbReference>
<protein>
    <submittedName>
        <fullName evidence="3">Retrovirus-related pol polyprotein from transposon TNT 1-94</fullName>
    </submittedName>
</protein>
<evidence type="ECO:0000256" key="1">
    <source>
        <dbReference type="SAM" id="MobiDB-lite"/>
    </source>
</evidence>
<feature type="compositionally biased region" description="Polar residues" evidence="1">
    <location>
        <begin position="704"/>
        <end position="719"/>
    </location>
</feature>
<dbReference type="Pfam" id="PF07727">
    <property type="entry name" value="RVT_2"/>
    <property type="match status" value="1"/>
</dbReference>
<dbReference type="InterPro" id="IPR013103">
    <property type="entry name" value="RVT_2"/>
</dbReference>
<feature type="region of interest" description="Disordered" evidence="1">
    <location>
        <begin position="393"/>
        <end position="440"/>
    </location>
</feature>
<name>A0ABQ4WPM7_9ASTR</name>
<gene>
    <name evidence="3" type="ORF">Tco_0628206</name>
</gene>
<proteinExistence type="predicted"/>
<feature type="compositionally biased region" description="Polar residues" evidence="1">
    <location>
        <begin position="471"/>
        <end position="482"/>
    </location>
</feature>
<keyword evidence="4" id="KW-1185">Reference proteome</keyword>